<dbReference type="InterPro" id="IPR044751">
    <property type="entry name" value="Ion_transp-like_CBS"/>
</dbReference>
<dbReference type="CDD" id="cd04590">
    <property type="entry name" value="CBS_pair_CorC_HlyC_assoc"/>
    <property type="match status" value="1"/>
</dbReference>
<proteinExistence type="inferred from homology"/>
<dbReference type="InterPro" id="IPR046342">
    <property type="entry name" value="CBS_dom_sf"/>
</dbReference>
<evidence type="ECO:0000256" key="4">
    <source>
        <dbReference type="ARBA" id="ARBA00022692"/>
    </source>
</evidence>
<keyword evidence="4 10" id="KW-0812">Transmembrane</keyword>
<feature type="domain" description="CBS" evidence="13">
    <location>
        <begin position="198"/>
        <end position="257"/>
    </location>
</feature>
<feature type="chain" id="PRO_5046452288" description="Hemolysin" evidence="12">
    <location>
        <begin position="18"/>
        <end position="423"/>
    </location>
</feature>
<evidence type="ECO:0000256" key="1">
    <source>
        <dbReference type="ARBA" id="ARBA00004651"/>
    </source>
</evidence>
<accession>A0ABM9HEN8</accession>
<organism evidence="15 16">
    <name type="scientific">Nitrospina watsonii</name>
    <dbReference type="NCBI Taxonomy" id="1323948"/>
    <lineage>
        <taxon>Bacteria</taxon>
        <taxon>Pseudomonadati</taxon>
        <taxon>Nitrospinota/Tectimicrobiota group</taxon>
        <taxon>Nitrospinota</taxon>
        <taxon>Nitrospinia</taxon>
        <taxon>Nitrospinales</taxon>
        <taxon>Nitrospinaceae</taxon>
        <taxon>Nitrospina</taxon>
    </lineage>
</organism>
<dbReference type="Pfam" id="PF00571">
    <property type="entry name" value="CBS"/>
    <property type="match status" value="2"/>
</dbReference>
<keyword evidence="6 10" id="KW-1133">Transmembrane helix</keyword>
<evidence type="ECO:0000256" key="7">
    <source>
        <dbReference type="ARBA" id="ARBA00023122"/>
    </source>
</evidence>
<dbReference type="PANTHER" id="PTHR22777">
    <property type="entry name" value="HEMOLYSIN-RELATED"/>
    <property type="match status" value="1"/>
</dbReference>
<dbReference type="Pfam" id="PF03471">
    <property type="entry name" value="CorC_HlyC"/>
    <property type="match status" value="1"/>
</dbReference>
<evidence type="ECO:0000313" key="15">
    <source>
        <dbReference type="EMBL" id="CAI2718546.1"/>
    </source>
</evidence>
<dbReference type="RefSeq" id="WP_282011439.1">
    <property type="nucleotide sequence ID" value="NZ_OX336137.1"/>
</dbReference>
<evidence type="ECO:0000256" key="3">
    <source>
        <dbReference type="ARBA" id="ARBA00022475"/>
    </source>
</evidence>
<comment type="subcellular location">
    <subcellularLocation>
        <location evidence="1">Cell membrane</location>
        <topology evidence="1">Multi-pass membrane protein</topology>
    </subcellularLocation>
</comment>
<dbReference type="InterPro" id="IPR000644">
    <property type="entry name" value="CBS_dom"/>
</dbReference>
<keyword evidence="3" id="KW-1003">Cell membrane</keyword>
<gene>
    <name evidence="15" type="ORF">NSPWAT_1687</name>
</gene>
<evidence type="ECO:0000256" key="5">
    <source>
        <dbReference type="ARBA" id="ARBA00022737"/>
    </source>
</evidence>
<dbReference type="PROSITE" id="PS51846">
    <property type="entry name" value="CNNM"/>
    <property type="match status" value="1"/>
</dbReference>
<dbReference type="InterPro" id="IPR016169">
    <property type="entry name" value="FAD-bd_PCMH_sub2"/>
</dbReference>
<keyword evidence="5" id="KW-0677">Repeat</keyword>
<evidence type="ECO:0008006" key="17">
    <source>
        <dbReference type="Google" id="ProtNLM"/>
    </source>
</evidence>
<feature type="domain" description="CNNM transmembrane" evidence="14">
    <location>
        <begin position="1"/>
        <end position="179"/>
    </location>
</feature>
<dbReference type="SUPFAM" id="SSF54631">
    <property type="entry name" value="CBS-domain pair"/>
    <property type="match status" value="1"/>
</dbReference>
<keyword evidence="12" id="KW-0732">Signal</keyword>
<evidence type="ECO:0000256" key="10">
    <source>
        <dbReference type="PROSITE-ProRule" id="PRU01193"/>
    </source>
</evidence>
<keyword evidence="7 9" id="KW-0129">CBS domain</keyword>
<evidence type="ECO:0000259" key="13">
    <source>
        <dbReference type="PROSITE" id="PS51371"/>
    </source>
</evidence>
<dbReference type="Gene3D" id="3.10.580.10">
    <property type="entry name" value="CBS-domain"/>
    <property type="match status" value="1"/>
</dbReference>
<feature type="signal peptide" evidence="12">
    <location>
        <begin position="1"/>
        <end position="17"/>
    </location>
</feature>
<comment type="similarity">
    <text evidence="2">Belongs to the UPF0053 family.</text>
</comment>
<dbReference type="InterPro" id="IPR005170">
    <property type="entry name" value="Transptr-assoc_dom"/>
</dbReference>
<protein>
    <recommendedName>
        <fullName evidence="17">Hemolysin</fullName>
    </recommendedName>
</protein>
<evidence type="ECO:0000313" key="16">
    <source>
        <dbReference type="Proteomes" id="UP001157733"/>
    </source>
</evidence>
<dbReference type="SMART" id="SM01091">
    <property type="entry name" value="CorC_HlyC"/>
    <property type="match status" value="1"/>
</dbReference>
<keyword evidence="16" id="KW-1185">Reference proteome</keyword>
<name>A0ABM9HEN8_9BACT</name>
<dbReference type="InterPro" id="IPR002550">
    <property type="entry name" value="CNNM"/>
</dbReference>
<sequence>MLFFLLGLSGFFAACEAAFFSLNTAQVASLREHKGRTGNLVSDLLQTPRELLITIYIGNELVNIAVSALATSIALTVFGDMGVAIAIGIGTFLILLFGEILPKSMALNFAERFALFASFPLKVFAYLVQPIQKPFVRMAQRVITYLGVPTFEEEGIITDADFRAMVKIGEGEGIIDAEEGELIHNVIEFGQKTVEEVMTPKIDMFYLTINQKMDEIMPQITENFYSRVPVFEEDEETLVGVLLTKDLANYRQLPADKFNLKSIVKPALTVPASKNLKDMLKNFRKAQRHMAIVLDEYGSIDGLVTLEDVLEELVGEIDSEMRREESYIHKITEKRYRLKAMLSIEEFNAYFTAGLPDEQFNTIGGFVFGLFGRVPRSAETITFDRFKFRVEKMKGARILSLHLTVNAIKKPKAEVIEEEANNT</sequence>
<evidence type="ECO:0000256" key="9">
    <source>
        <dbReference type="PROSITE-ProRule" id="PRU00703"/>
    </source>
</evidence>
<keyword evidence="8 10" id="KW-0472">Membrane</keyword>
<dbReference type="InterPro" id="IPR036318">
    <property type="entry name" value="FAD-bd_PCMH-like_sf"/>
</dbReference>
<evidence type="ECO:0000256" key="11">
    <source>
        <dbReference type="SAM" id="Phobius"/>
    </source>
</evidence>
<dbReference type="SUPFAM" id="SSF56176">
    <property type="entry name" value="FAD-binding/transporter-associated domain-like"/>
    <property type="match status" value="1"/>
</dbReference>
<dbReference type="Gene3D" id="3.30.465.10">
    <property type="match status" value="1"/>
</dbReference>
<evidence type="ECO:0000256" key="2">
    <source>
        <dbReference type="ARBA" id="ARBA00006337"/>
    </source>
</evidence>
<dbReference type="Pfam" id="PF01595">
    <property type="entry name" value="CNNM"/>
    <property type="match status" value="1"/>
</dbReference>
<dbReference type="PANTHER" id="PTHR22777:SF32">
    <property type="entry name" value="UPF0053 INNER MEMBRANE PROTEIN YFJD"/>
    <property type="match status" value="1"/>
</dbReference>
<feature type="domain" description="CBS" evidence="13">
    <location>
        <begin position="263"/>
        <end position="319"/>
    </location>
</feature>
<dbReference type="PROSITE" id="PS51371">
    <property type="entry name" value="CBS"/>
    <property type="match status" value="2"/>
</dbReference>
<reference evidence="15 16" key="1">
    <citation type="submission" date="2022-09" db="EMBL/GenBank/DDBJ databases">
        <authorList>
            <person name="Kop L."/>
        </authorList>
    </citation>
    <scope>NUCLEOTIDE SEQUENCE [LARGE SCALE GENOMIC DNA]</scope>
    <source>
        <strain evidence="15 16">347</strain>
    </source>
</reference>
<evidence type="ECO:0000256" key="6">
    <source>
        <dbReference type="ARBA" id="ARBA00022989"/>
    </source>
</evidence>
<evidence type="ECO:0000256" key="12">
    <source>
        <dbReference type="SAM" id="SignalP"/>
    </source>
</evidence>
<feature type="transmembrane region" description="Helical" evidence="11">
    <location>
        <begin position="64"/>
        <end position="97"/>
    </location>
</feature>
<dbReference type="EMBL" id="OX336137">
    <property type="protein sequence ID" value="CAI2718546.1"/>
    <property type="molecule type" value="Genomic_DNA"/>
</dbReference>
<evidence type="ECO:0000259" key="14">
    <source>
        <dbReference type="PROSITE" id="PS51846"/>
    </source>
</evidence>
<dbReference type="Proteomes" id="UP001157733">
    <property type="component" value="Chromosome"/>
</dbReference>
<evidence type="ECO:0000256" key="8">
    <source>
        <dbReference type="ARBA" id="ARBA00023136"/>
    </source>
</evidence>